<dbReference type="InterPro" id="IPR055826">
    <property type="entry name" value="DUF7402"/>
</dbReference>
<dbReference type="GO" id="GO:0030246">
    <property type="term" value="F:carbohydrate binding"/>
    <property type="evidence" value="ECO:0007669"/>
    <property type="project" value="InterPro"/>
</dbReference>
<dbReference type="Gene3D" id="1.20.1050.60">
    <property type="entry name" value="alpha-1,2-mannosidase"/>
    <property type="match status" value="1"/>
</dbReference>
<organism evidence="8 9">
    <name type="scientific">Dysgonomonas macrotermitis</name>
    <dbReference type="NCBI Taxonomy" id="1346286"/>
    <lineage>
        <taxon>Bacteria</taxon>
        <taxon>Pseudomonadati</taxon>
        <taxon>Bacteroidota</taxon>
        <taxon>Bacteroidia</taxon>
        <taxon>Bacteroidales</taxon>
        <taxon>Dysgonomonadaceae</taxon>
        <taxon>Dysgonomonas</taxon>
    </lineage>
</organism>
<dbReference type="PANTHER" id="PTHR12143:SF39">
    <property type="entry name" value="SECRETED PROTEIN"/>
    <property type="match status" value="1"/>
</dbReference>
<dbReference type="GO" id="GO:0005975">
    <property type="term" value="P:carbohydrate metabolic process"/>
    <property type="evidence" value="ECO:0007669"/>
    <property type="project" value="InterPro"/>
</dbReference>
<sequence length="915" mass="102118">MIKKIFTIILFAAANLCAFAGPYNIAPKAKVTASSEKDASYSAQNVIDGLIGIENKGEWASASKQTPWGAIDYPWIKLDWDKPQNINRIIIYDRSILQSHTAGGTLHFSDGSSIFVNQIPNGGEAKAVDFPAKKVTWVKFETTDADGLNVGLSEIEVYPAPEDYTDYVSKVDPYVESARGRYFFFVTGSRPFGMISAAPLTRNKNQYGGGYNYNSLDILGFPQVHCWMLSGITLMPTTGNVNPVAGEQNWKSTFSHDGEIVQPGYHRVFLQDYGIWVEQTATDRVSHYKLRYTKDNVSNILLNLGGYLSTSTMNDCRVTKVSDTEIEGSVNTTGRFWGGPDNVRIFFVMKLDKPFEQMNGWNDKEILKNISSHQGVKEKTAKNEGASYYDAPNCGVNAVYNVKAGDEIQVKFAVSYTNIENARKNMDSDKFGWDFDAVKADALKEWNDMLGRIDVKGGSNQQQIKFYTDMWHVLLGRHKLDDVSGDYPDYTQGQRVGNATVNAKLIVRTLPKNPDGTSRFHMYNSDAFWLTQWNLNILWGLAYPEVLDDFAACLVQYADNGGLLPRGPNAGGYSYIMTSCPATNLITSAYQKGMLTKVDPEKAYEAMVRNHKPGGMIGPEKEIEFYIKNGYYPGNAEITLEAVFQDWSLSQMAAKMGKTKDAAYYQKRSEGWKKLFNPQLQLLMPKDAKGQWLHNDPLSGEGWIETNAWQATWAVSQDIPGLAKLMGGNEKLCEKLNYAFEQSDKDDFVFGYSNGYISYANQPGCSDAHVFNLAGAPWMSQYWVRKVGSQAYGAVSPDRGYGGHDEDQGQMGGVSALMALGLFSVQGTSAQNPSYELTSPVFDEITIKLNPTYYVGKEFRIKTYNNSATNYYIQKTQLNRQPLNKYNISHETFAAGGLLEIYLGSQPNKSWGLDK</sequence>
<dbReference type="InterPro" id="IPR008979">
    <property type="entry name" value="Galactose-bd-like_sf"/>
</dbReference>
<keyword evidence="4" id="KW-0732">Signal</keyword>
<evidence type="ECO:0000313" key="9">
    <source>
        <dbReference type="Proteomes" id="UP000184480"/>
    </source>
</evidence>
<dbReference type="Gene3D" id="1.20.1610.10">
    <property type="entry name" value="alpha-1,2-mannosidases domains"/>
    <property type="match status" value="1"/>
</dbReference>
<evidence type="ECO:0000259" key="6">
    <source>
        <dbReference type="Pfam" id="PF17678"/>
    </source>
</evidence>
<gene>
    <name evidence="8" type="ORF">SAMN05444362_102141</name>
</gene>
<dbReference type="GO" id="GO:0000224">
    <property type="term" value="F:peptide-N4-(N-acetyl-beta-glucosaminyl)asparagine amidase activity"/>
    <property type="evidence" value="ECO:0007669"/>
    <property type="project" value="TreeGrafter"/>
</dbReference>
<dbReference type="EMBL" id="FQUC01000002">
    <property type="protein sequence ID" value="SHE76841.1"/>
    <property type="molecule type" value="Genomic_DNA"/>
</dbReference>
<feature type="domain" description="Glycosyl hydrolase family 92" evidence="5">
    <location>
        <begin position="421"/>
        <end position="904"/>
    </location>
</feature>
<evidence type="ECO:0000313" key="8">
    <source>
        <dbReference type="EMBL" id="SHE76841.1"/>
    </source>
</evidence>
<evidence type="ECO:0000256" key="2">
    <source>
        <dbReference type="ARBA" id="ARBA00011245"/>
    </source>
</evidence>
<keyword evidence="3" id="KW-0106">Calcium</keyword>
<dbReference type="InterPro" id="IPR014718">
    <property type="entry name" value="GH-type_carb-bd"/>
</dbReference>
<accession>A0A1M4W6E5</accession>
<dbReference type="GO" id="GO:0005829">
    <property type="term" value="C:cytosol"/>
    <property type="evidence" value="ECO:0007669"/>
    <property type="project" value="TreeGrafter"/>
</dbReference>
<evidence type="ECO:0000256" key="3">
    <source>
        <dbReference type="ARBA" id="ARBA00022837"/>
    </source>
</evidence>
<evidence type="ECO:0000259" key="5">
    <source>
        <dbReference type="Pfam" id="PF07971"/>
    </source>
</evidence>
<dbReference type="SUPFAM" id="SSF49785">
    <property type="entry name" value="Galactose-binding domain-like"/>
    <property type="match status" value="1"/>
</dbReference>
<comment type="cofactor">
    <cofactor evidence="1">
        <name>Ca(2+)</name>
        <dbReference type="ChEBI" id="CHEBI:29108"/>
    </cofactor>
</comment>
<protein>
    <submittedName>
        <fullName evidence="8">Alpha-1,2-mannosidase, putative</fullName>
    </submittedName>
</protein>
<feature type="chain" id="PRO_5009908054" evidence="4">
    <location>
        <begin position="21"/>
        <end position="915"/>
    </location>
</feature>
<dbReference type="GO" id="GO:0006516">
    <property type="term" value="P:glycoprotein catabolic process"/>
    <property type="evidence" value="ECO:0007669"/>
    <property type="project" value="TreeGrafter"/>
</dbReference>
<dbReference type="OrthoDB" id="9762711at2"/>
<name>A0A1M4W6E5_9BACT</name>
<comment type="subunit">
    <text evidence="2">Monomer.</text>
</comment>
<feature type="signal peptide" evidence="4">
    <location>
        <begin position="1"/>
        <end position="20"/>
    </location>
</feature>
<dbReference type="AlphaFoldDB" id="A0A1M4W6E5"/>
<feature type="domain" description="Glycosyl hydrolase family 92 N-terminal" evidence="6">
    <location>
        <begin position="171"/>
        <end position="415"/>
    </location>
</feature>
<dbReference type="Pfam" id="PF07971">
    <property type="entry name" value="Glyco_hydro_92"/>
    <property type="match status" value="1"/>
</dbReference>
<dbReference type="Pfam" id="PF24135">
    <property type="entry name" value="DUF7402"/>
    <property type="match status" value="1"/>
</dbReference>
<dbReference type="Gene3D" id="2.60.120.260">
    <property type="entry name" value="Galactose-binding domain-like"/>
    <property type="match status" value="1"/>
</dbReference>
<dbReference type="Gene3D" id="2.70.98.10">
    <property type="match status" value="1"/>
</dbReference>
<evidence type="ECO:0000256" key="4">
    <source>
        <dbReference type="SAM" id="SignalP"/>
    </source>
</evidence>
<dbReference type="Gene3D" id="3.30.2080.10">
    <property type="entry name" value="GH92 mannosidase domain"/>
    <property type="match status" value="1"/>
</dbReference>
<keyword evidence="9" id="KW-1185">Reference proteome</keyword>
<evidence type="ECO:0000259" key="7">
    <source>
        <dbReference type="Pfam" id="PF24135"/>
    </source>
</evidence>
<feature type="domain" description="DUF7402" evidence="7">
    <location>
        <begin position="24"/>
        <end position="158"/>
    </location>
</feature>
<dbReference type="InterPro" id="IPR041371">
    <property type="entry name" value="GH92_N"/>
</dbReference>
<proteinExistence type="predicted"/>
<dbReference type="Pfam" id="PF17678">
    <property type="entry name" value="Glyco_hydro_92N"/>
    <property type="match status" value="1"/>
</dbReference>
<evidence type="ECO:0000256" key="1">
    <source>
        <dbReference type="ARBA" id="ARBA00001913"/>
    </source>
</evidence>
<dbReference type="InterPro" id="IPR050883">
    <property type="entry name" value="PNGase"/>
</dbReference>
<reference evidence="9" key="1">
    <citation type="submission" date="2016-11" db="EMBL/GenBank/DDBJ databases">
        <authorList>
            <person name="Varghese N."/>
            <person name="Submissions S."/>
        </authorList>
    </citation>
    <scope>NUCLEOTIDE SEQUENCE [LARGE SCALE GENOMIC DNA]</scope>
    <source>
        <strain evidence="9">DSM 27370</strain>
    </source>
</reference>
<dbReference type="STRING" id="1346286.SAMN05444362_102141"/>
<dbReference type="PANTHER" id="PTHR12143">
    <property type="entry name" value="PEPTIDE N-GLYCANASE PNGASE -RELATED"/>
    <property type="match status" value="1"/>
</dbReference>
<dbReference type="RefSeq" id="WP_062176628.1">
    <property type="nucleotide sequence ID" value="NZ_BBXL01000002.1"/>
</dbReference>
<dbReference type="InterPro" id="IPR005887">
    <property type="entry name" value="GH92_a_mannosidase_put"/>
</dbReference>
<dbReference type="InterPro" id="IPR008928">
    <property type="entry name" value="6-hairpin_glycosidase_sf"/>
</dbReference>
<dbReference type="NCBIfam" id="TIGR01180">
    <property type="entry name" value="aman2_put"/>
    <property type="match status" value="1"/>
</dbReference>
<dbReference type="InterPro" id="IPR012939">
    <property type="entry name" value="Glyco_hydro_92"/>
</dbReference>
<dbReference type="SUPFAM" id="SSF48208">
    <property type="entry name" value="Six-hairpin glycosidases"/>
    <property type="match status" value="1"/>
</dbReference>
<dbReference type="Proteomes" id="UP000184480">
    <property type="component" value="Unassembled WGS sequence"/>
</dbReference>